<dbReference type="Pfam" id="PF12937">
    <property type="entry name" value="F-box-like"/>
    <property type="match status" value="1"/>
</dbReference>
<dbReference type="GO" id="GO:0005737">
    <property type="term" value="C:cytoplasm"/>
    <property type="evidence" value="ECO:0007669"/>
    <property type="project" value="TreeGrafter"/>
</dbReference>
<dbReference type="Proteomes" id="UP000077266">
    <property type="component" value="Unassembled WGS sequence"/>
</dbReference>
<dbReference type="PANTHER" id="PTHR12874">
    <property type="entry name" value="F-BOX ONLY PROTEIN 48-RELATED"/>
    <property type="match status" value="1"/>
</dbReference>
<sequence>MSSPPSHGPLLHGATAINPLRPAARERIFGFDVSLYDELILLIFSWLDAQDLCAAQQVNKNWARLSQDQQLWKALYMRTHGRERLRGSRGLSSSAGDDERSSDAELESRSLRPRRRRTRNDKDWRWMFRVSSNWRSGRCAVDVVPLDAHLESESELPTSALLDAADPDQAHIILADGLAISGSSRPSLNPAVTISAQRDGVTATYHLYSSCATSDTTYSYVTALTVDQGRGQTTSPEDHILRIVVFYSNCAFAIFSIPVSDPSSYVEVATWQPHGPAPMSATSHAAYHHPLLVGLADDFTLSIYGVRDSEPSIERLQTLKSFTSFPPSSMVLSSLPRADKQMYKLVLSYAVPIYPSHWSLGVTDLTILRRDADCVVEHARSVKASSSRLPNTPAIPRASPSPLKRRISAPVVPVNVEEVAAAYSEADNAELQRAREQMTLEREQWARKVARVVATETDGRWVVLAGEQDGASLQVYRLSSRLVFVRNLFGHRSVVTALAVADGRCVSLGRGGEVWAWDLESGTGVEVDGPPECQNETFGDDGKPAPLPTITFDERRILCRSGNEVQIRRFDL</sequence>
<dbReference type="PROSITE" id="PS50181">
    <property type="entry name" value="FBOX"/>
    <property type="match status" value="1"/>
</dbReference>
<dbReference type="OrthoDB" id="3219396at2759"/>
<dbReference type="EMBL" id="KV425926">
    <property type="protein sequence ID" value="KZV97759.1"/>
    <property type="molecule type" value="Genomic_DNA"/>
</dbReference>
<feature type="compositionally biased region" description="Basic and acidic residues" evidence="1">
    <location>
        <begin position="97"/>
        <end position="110"/>
    </location>
</feature>
<evidence type="ECO:0000313" key="4">
    <source>
        <dbReference type="Proteomes" id="UP000077266"/>
    </source>
</evidence>
<dbReference type="Pfam" id="PF25499">
    <property type="entry name" value="Beta-prop_pof12"/>
    <property type="match status" value="1"/>
</dbReference>
<dbReference type="SUPFAM" id="SSF81383">
    <property type="entry name" value="F-box domain"/>
    <property type="match status" value="1"/>
</dbReference>
<dbReference type="STRING" id="1314781.A0A166B490"/>
<dbReference type="AlphaFoldDB" id="A0A166B490"/>
<keyword evidence="4" id="KW-1185">Reference proteome</keyword>
<dbReference type="InParanoid" id="A0A166B490"/>
<dbReference type="GO" id="GO:0031146">
    <property type="term" value="P:SCF-dependent proteasomal ubiquitin-dependent protein catabolic process"/>
    <property type="evidence" value="ECO:0007669"/>
    <property type="project" value="TreeGrafter"/>
</dbReference>
<accession>A0A166B490</accession>
<dbReference type="GO" id="GO:0019005">
    <property type="term" value="C:SCF ubiquitin ligase complex"/>
    <property type="evidence" value="ECO:0007669"/>
    <property type="project" value="TreeGrafter"/>
</dbReference>
<dbReference type="Gene3D" id="1.20.1280.50">
    <property type="match status" value="1"/>
</dbReference>
<name>A0A166B490_EXIGL</name>
<evidence type="ECO:0000259" key="2">
    <source>
        <dbReference type="PROSITE" id="PS50181"/>
    </source>
</evidence>
<feature type="region of interest" description="Disordered" evidence="1">
    <location>
        <begin position="86"/>
        <end position="114"/>
    </location>
</feature>
<feature type="domain" description="F-box" evidence="2">
    <location>
        <begin position="34"/>
        <end position="75"/>
    </location>
</feature>
<dbReference type="InterPro" id="IPR036047">
    <property type="entry name" value="F-box-like_dom_sf"/>
</dbReference>
<protein>
    <recommendedName>
        <fullName evidence="2">F-box domain-containing protein</fullName>
    </recommendedName>
</protein>
<organism evidence="3 4">
    <name type="scientific">Exidia glandulosa HHB12029</name>
    <dbReference type="NCBI Taxonomy" id="1314781"/>
    <lineage>
        <taxon>Eukaryota</taxon>
        <taxon>Fungi</taxon>
        <taxon>Dikarya</taxon>
        <taxon>Basidiomycota</taxon>
        <taxon>Agaricomycotina</taxon>
        <taxon>Agaricomycetes</taxon>
        <taxon>Auriculariales</taxon>
        <taxon>Exidiaceae</taxon>
        <taxon>Exidia</taxon>
    </lineage>
</organism>
<dbReference type="Gene3D" id="2.130.10.10">
    <property type="entry name" value="YVTN repeat-like/Quinoprotein amine dehydrogenase"/>
    <property type="match status" value="1"/>
</dbReference>
<dbReference type="PANTHER" id="PTHR12874:SF9">
    <property type="entry name" value="F-BOX ONLY PROTEIN 48"/>
    <property type="match status" value="1"/>
</dbReference>
<dbReference type="SMART" id="SM00256">
    <property type="entry name" value="FBOX"/>
    <property type="match status" value="1"/>
</dbReference>
<reference evidence="3 4" key="1">
    <citation type="journal article" date="2016" name="Mol. Biol. Evol.">
        <title>Comparative Genomics of Early-Diverging Mushroom-Forming Fungi Provides Insights into the Origins of Lignocellulose Decay Capabilities.</title>
        <authorList>
            <person name="Nagy L.G."/>
            <person name="Riley R."/>
            <person name="Tritt A."/>
            <person name="Adam C."/>
            <person name="Daum C."/>
            <person name="Floudas D."/>
            <person name="Sun H."/>
            <person name="Yadav J.S."/>
            <person name="Pangilinan J."/>
            <person name="Larsson K.H."/>
            <person name="Matsuura K."/>
            <person name="Barry K."/>
            <person name="Labutti K."/>
            <person name="Kuo R."/>
            <person name="Ohm R.A."/>
            <person name="Bhattacharya S.S."/>
            <person name="Shirouzu T."/>
            <person name="Yoshinaga Y."/>
            <person name="Martin F.M."/>
            <person name="Grigoriev I.V."/>
            <person name="Hibbett D.S."/>
        </authorList>
    </citation>
    <scope>NUCLEOTIDE SEQUENCE [LARGE SCALE GENOMIC DNA]</scope>
    <source>
        <strain evidence="3 4">HHB12029</strain>
    </source>
</reference>
<evidence type="ECO:0000256" key="1">
    <source>
        <dbReference type="SAM" id="MobiDB-lite"/>
    </source>
</evidence>
<dbReference type="SUPFAM" id="SSF50960">
    <property type="entry name" value="TolB, C-terminal domain"/>
    <property type="match status" value="1"/>
</dbReference>
<gene>
    <name evidence="3" type="ORF">EXIGLDRAFT_669928</name>
</gene>
<proteinExistence type="predicted"/>
<evidence type="ECO:0000313" key="3">
    <source>
        <dbReference type="EMBL" id="KZV97759.1"/>
    </source>
</evidence>
<dbReference type="InterPro" id="IPR001810">
    <property type="entry name" value="F-box_dom"/>
</dbReference>
<dbReference type="InterPro" id="IPR015943">
    <property type="entry name" value="WD40/YVTN_repeat-like_dom_sf"/>
</dbReference>